<organism evidence="6 7">
    <name type="scientific">Paenibacillus contaminans</name>
    <dbReference type="NCBI Taxonomy" id="450362"/>
    <lineage>
        <taxon>Bacteria</taxon>
        <taxon>Bacillati</taxon>
        <taxon>Bacillota</taxon>
        <taxon>Bacilli</taxon>
        <taxon>Bacillales</taxon>
        <taxon>Paenibacillaceae</taxon>
        <taxon>Paenibacillus</taxon>
    </lineage>
</organism>
<protein>
    <submittedName>
        <fullName evidence="6">TetR/AcrR family transcriptional regulator</fullName>
    </submittedName>
</protein>
<feature type="domain" description="HTH tetR-type" evidence="5">
    <location>
        <begin position="36"/>
        <end position="96"/>
    </location>
</feature>
<dbReference type="Pfam" id="PF02909">
    <property type="entry name" value="TetR_C_1"/>
    <property type="match status" value="1"/>
</dbReference>
<proteinExistence type="predicted"/>
<evidence type="ECO:0000256" key="2">
    <source>
        <dbReference type="ARBA" id="ARBA00023125"/>
    </source>
</evidence>
<dbReference type="EMBL" id="QMFB01000012">
    <property type="protein sequence ID" value="RAV19387.1"/>
    <property type="molecule type" value="Genomic_DNA"/>
</dbReference>
<comment type="caution">
    <text evidence="6">The sequence shown here is derived from an EMBL/GenBank/DDBJ whole genome shotgun (WGS) entry which is preliminary data.</text>
</comment>
<evidence type="ECO:0000256" key="4">
    <source>
        <dbReference type="PROSITE-ProRule" id="PRU00335"/>
    </source>
</evidence>
<dbReference type="Pfam" id="PF00440">
    <property type="entry name" value="TetR_N"/>
    <property type="match status" value="1"/>
</dbReference>
<reference evidence="6 7" key="1">
    <citation type="journal article" date="2009" name="Int. J. Syst. Evol. Microbiol.">
        <title>Paenibacillus contaminans sp. nov., isolated from a contaminated laboratory plate.</title>
        <authorList>
            <person name="Chou J.H."/>
            <person name="Lee J.H."/>
            <person name="Lin M.C."/>
            <person name="Chang P.S."/>
            <person name="Arun A.B."/>
            <person name="Young C.C."/>
            <person name="Chen W.M."/>
        </authorList>
    </citation>
    <scope>NUCLEOTIDE SEQUENCE [LARGE SCALE GENOMIC DNA]</scope>
    <source>
        <strain evidence="6 7">CKOBP-6</strain>
    </source>
</reference>
<dbReference type="GO" id="GO:0003700">
    <property type="term" value="F:DNA-binding transcription factor activity"/>
    <property type="evidence" value="ECO:0007669"/>
    <property type="project" value="TreeGrafter"/>
</dbReference>
<dbReference type="InterPro" id="IPR004111">
    <property type="entry name" value="Repressor_TetR_C"/>
</dbReference>
<dbReference type="InterPro" id="IPR050109">
    <property type="entry name" value="HTH-type_TetR-like_transc_reg"/>
</dbReference>
<dbReference type="AlphaFoldDB" id="A0A329MNA2"/>
<gene>
    <name evidence="6" type="ORF">DQG23_20530</name>
</gene>
<evidence type="ECO:0000256" key="1">
    <source>
        <dbReference type="ARBA" id="ARBA00023015"/>
    </source>
</evidence>
<dbReference type="RefSeq" id="WP_113032747.1">
    <property type="nucleotide sequence ID" value="NZ_QMFB01000012.1"/>
</dbReference>
<dbReference type="PANTHER" id="PTHR30055">
    <property type="entry name" value="HTH-TYPE TRANSCRIPTIONAL REGULATOR RUTR"/>
    <property type="match status" value="1"/>
</dbReference>
<dbReference type="InterPro" id="IPR001647">
    <property type="entry name" value="HTH_TetR"/>
</dbReference>
<dbReference type="InterPro" id="IPR009057">
    <property type="entry name" value="Homeodomain-like_sf"/>
</dbReference>
<keyword evidence="7" id="KW-1185">Reference proteome</keyword>
<dbReference type="Proteomes" id="UP000250369">
    <property type="component" value="Unassembled WGS sequence"/>
</dbReference>
<dbReference type="Gene3D" id="1.10.10.60">
    <property type="entry name" value="Homeodomain-like"/>
    <property type="match status" value="1"/>
</dbReference>
<dbReference type="InterPro" id="IPR036271">
    <property type="entry name" value="Tet_transcr_reg_TetR-rel_C_sf"/>
</dbReference>
<dbReference type="GO" id="GO:0000976">
    <property type="term" value="F:transcription cis-regulatory region binding"/>
    <property type="evidence" value="ECO:0007669"/>
    <property type="project" value="TreeGrafter"/>
</dbReference>
<evidence type="ECO:0000313" key="6">
    <source>
        <dbReference type="EMBL" id="RAV19387.1"/>
    </source>
</evidence>
<keyword evidence="1" id="KW-0805">Transcription regulation</keyword>
<dbReference type="SUPFAM" id="SSF46689">
    <property type="entry name" value="Homeodomain-like"/>
    <property type="match status" value="1"/>
</dbReference>
<dbReference type="Gene3D" id="1.10.357.10">
    <property type="entry name" value="Tetracycline Repressor, domain 2"/>
    <property type="match status" value="1"/>
</dbReference>
<keyword evidence="3" id="KW-0804">Transcription</keyword>
<dbReference type="GO" id="GO:0045892">
    <property type="term" value="P:negative regulation of DNA-templated transcription"/>
    <property type="evidence" value="ECO:0007669"/>
    <property type="project" value="InterPro"/>
</dbReference>
<dbReference type="PANTHER" id="PTHR30055:SF151">
    <property type="entry name" value="TRANSCRIPTIONAL REGULATORY PROTEIN"/>
    <property type="match status" value="1"/>
</dbReference>
<dbReference type="SUPFAM" id="SSF48498">
    <property type="entry name" value="Tetracyclin repressor-like, C-terminal domain"/>
    <property type="match status" value="1"/>
</dbReference>
<dbReference type="OrthoDB" id="2570341at2"/>
<sequence>MERGDGIDEETIKKLPPGVRLSWGIVKQPSRGPKGELSIKKIVDAAIAIADRDGLAAVSMSRVAQSLGFTTMSLYRYVTSKEDLLVLMQDAICDIPIPPEEAGKPWRQEIREYVWACIGVFREHPWYGDIPIMSVPLTPGNLQVVDWMLRIMRDFPLNDFEKMSFLLLISSYSRACGLIARDMDRAIREGGSPEAFNGASYGEALRQLVKPERFPNLHPIVMSGTYTDEADNPIADDLDFGLERILDGIEHYLKQKTSGQ</sequence>
<name>A0A329MNA2_9BACL</name>
<evidence type="ECO:0000259" key="5">
    <source>
        <dbReference type="PROSITE" id="PS50977"/>
    </source>
</evidence>
<evidence type="ECO:0000313" key="7">
    <source>
        <dbReference type="Proteomes" id="UP000250369"/>
    </source>
</evidence>
<evidence type="ECO:0000256" key="3">
    <source>
        <dbReference type="ARBA" id="ARBA00023163"/>
    </source>
</evidence>
<dbReference type="PROSITE" id="PS50977">
    <property type="entry name" value="HTH_TETR_2"/>
    <property type="match status" value="1"/>
</dbReference>
<accession>A0A329MNA2</accession>
<keyword evidence="2 4" id="KW-0238">DNA-binding</keyword>
<feature type="DNA-binding region" description="H-T-H motif" evidence="4">
    <location>
        <begin position="59"/>
        <end position="78"/>
    </location>
</feature>